<dbReference type="SUPFAM" id="SSF46955">
    <property type="entry name" value="Putative DNA-binding domain"/>
    <property type="match status" value="1"/>
</dbReference>
<proteinExistence type="predicted"/>
<feature type="compositionally biased region" description="Low complexity" evidence="1">
    <location>
        <begin position="97"/>
        <end position="113"/>
    </location>
</feature>
<dbReference type="Gene3D" id="1.10.1660.10">
    <property type="match status" value="1"/>
</dbReference>
<name>A0ABT2ZBW0_9RHOB</name>
<dbReference type="PROSITE" id="PS50937">
    <property type="entry name" value="HTH_MERR_2"/>
    <property type="match status" value="1"/>
</dbReference>
<dbReference type="InterPro" id="IPR009061">
    <property type="entry name" value="DNA-bd_dom_put_sf"/>
</dbReference>
<dbReference type="EMBL" id="JAOWKY010000001">
    <property type="protein sequence ID" value="MCV2868634.1"/>
    <property type="molecule type" value="Genomic_DNA"/>
</dbReference>
<keyword evidence="4" id="KW-1185">Reference proteome</keyword>
<dbReference type="RefSeq" id="WP_263734231.1">
    <property type="nucleotide sequence ID" value="NZ_JAOWKY010000001.1"/>
</dbReference>
<feature type="compositionally biased region" description="Pro residues" evidence="1">
    <location>
        <begin position="114"/>
        <end position="131"/>
    </location>
</feature>
<feature type="region of interest" description="Disordered" evidence="1">
    <location>
        <begin position="93"/>
        <end position="174"/>
    </location>
</feature>
<dbReference type="Pfam" id="PF13411">
    <property type="entry name" value="MerR_1"/>
    <property type="match status" value="1"/>
</dbReference>
<dbReference type="Proteomes" id="UP001652542">
    <property type="component" value="Unassembled WGS sequence"/>
</dbReference>
<evidence type="ECO:0000313" key="3">
    <source>
        <dbReference type="EMBL" id="MCV2868634.1"/>
    </source>
</evidence>
<dbReference type="InterPro" id="IPR000551">
    <property type="entry name" value="MerR-type_HTH_dom"/>
</dbReference>
<evidence type="ECO:0000259" key="2">
    <source>
        <dbReference type="PROSITE" id="PS50937"/>
    </source>
</evidence>
<accession>A0ABT2ZBW0</accession>
<dbReference type="CDD" id="cd04765">
    <property type="entry name" value="HTH_MlrA-like_sg2"/>
    <property type="match status" value="1"/>
</dbReference>
<feature type="domain" description="HTH merR-type" evidence="2">
    <location>
        <begin position="10"/>
        <end position="78"/>
    </location>
</feature>
<comment type="caution">
    <text evidence="3">The sequence shown here is derived from an EMBL/GenBank/DDBJ whole genome shotgun (WGS) entry which is preliminary data.</text>
</comment>
<dbReference type="SMART" id="SM00422">
    <property type="entry name" value="HTH_MERR"/>
    <property type="match status" value="1"/>
</dbReference>
<evidence type="ECO:0000313" key="4">
    <source>
        <dbReference type="Proteomes" id="UP001652542"/>
    </source>
</evidence>
<protein>
    <submittedName>
        <fullName evidence="3">MerR family transcriptional regulator</fullName>
    </submittedName>
</protein>
<evidence type="ECO:0000256" key="1">
    <source>
        <dbReference type="SAM" id="MobiDB-lite"/>
    </source>
</evidence>
<dbReference type="InterPro" id="IPR001969">
    <property type="entry name" value="Aspartic_peptidase_AS"/>
</dbReference>
<organism evidence="3 4">
    <name type="scientific">Albidovulum marisflavi</name>
    <dbReference type="NCBI Taxonomy" id="2984159"/>
    <lineage>
        <taxon>Bacteria</taxon>
        <taxon>Pseudomonadati</taxon>
        <taxon>Pseudomonadota</taxon>
        <taxon>Alphaproteobacteria</taxon>
        <taxon>Rhodobacterales</taxon>
        <taxon>Paracoccaceae</taxon>
        <taxon>Albidovulum</taxon>
    </lineage>
</organism>
<dbReference type="PROSITE" id="PS00141">
    <property type="entry name" value="ASP_PROTEASE"/>
    <property type="match status" value="1"/>
</dbReference>
<reference evidence="3 4" key="1">
    <citation type="submission" date="2022-10" db="EMBL/GenBank/DDBJ databases">
        <title>Defluviimonas sp. nov., isolated from ocean surface water.</title>
        <authorList>
            <person name="He W."/>
            <person name="Wang L."/>
            <person name="Zhang D.-F."/>
        </authorList>
    </citation>
    <scope>NUCLEOTIDE SEQUENCE [LARGE SCALE GENOMIC DNA]</scope>
    <source>
        <strain evidence="3 4">WL0002</strain>
    </source>
</reference>
<sequence length="246" mass="26583">MPKSAEAFRTISEVGEILDTPAHVLRFWESQFAQIKPMKRAGGRRYYRPQDVALLSGIKKLLHEDGVTIRGVKKILKEQGVKHVAALADTGASPVLATSAPQPTPQPSTESPTAPAPPQGEKSPPPSPEPVPSAAKQAPTPRMAPRPRGPQDEQQPFLPFGLDDEQPAAAEAPMDVDVPTAPLERVGTVHAFPSSRMESPSDTIANRVRSAAPALADRNRDKLRAVHDRLVALRDRRRAKLDAPKG</sequence>
<gene>
    <name evidence="3" type="ORF">OEW28_08335</name>
</gene>